<evidence type="ECO:0000256" key="7">
    <source>
        <dbReference type="ARBA" id="ARBA00023157"/>
    </source>
</evidence>
<feature type="compositionally biased region" description="Pro residues" evidence="11">
    <location>
        <begin position="428"/>
        <end position="441"/>
    </location>
</feature>
<dbReference type="Proteomes" id="UP000030758">
    <property type="component" value="Unassembled WGS sequence"/>
</dbReference>
<dbReference type="GO" id="GO:0004252">
    <property type="term" value="F:serine-type endopeptidase activity"/>
    <property type="evidence" value="ECO:0007669"/>
    <property type="project" value="InterPro"/>
</dbReference>
<dbReference type="EMBL" id="KL367514">
    <property type="protein sequence ID" value="KFD67512.1"/>
    <property type="molecule type" value="Genomic_DNA"/>
</dbReference>
<evidence type="ECO:0000256" key="6">
    <source>
        <dbReference type="ARBA" id="ARBA00022912"/>
    </source>
</evidence>
<keyword evidence="6" id="KW-0904">Protein phosphatase</keyword>
<dbReference type="SUPFAM" id="SSF50494">
    <property type="entry name" value="Trypsin-like serine proteases"/>
    <property type="match status" value="3"/>
</dbReference>
<feature type="compositionally biased region" description="Low complexity" evidence="11">
    <location>
        <begin position="362"/>
        <end position="375"/>
    </location>
</feature>
<dbReference type="PANTHER" id="PTHR24250:SF27">
    <property type="entry name" value="ELASTASE 2 LIKE"/>
    <property type="match status" value="1"/>
</dbReference>
<keyword evidence="4" id="KW-0507">mRNA processing</keyword>
<dbReference type="EC" id="3.1.3.16" evidence="3"/>
<feature type="region of interest" description="Disordered" evidence="11">
    <location>
        <begin position="425"/>
        <end position="477"/>
    </location>
</feature>
<dbReference type="PROSITE" id="PS50240">
    <property type="entry name" value="TRYPSIN_DOM"/>
    <property type="match status" value="3"/>
</dbReference>
<feature type="domain" description="Peptidase S1" evidence="12">
    <location>
        <begin position="498"/>
        <end position="752"/>
    </location>
</feature>
<dbReference type="SMART" id="SM00020">
    <property type="entry name" value="Tryp_SPc"/>
    <property type="match status" value="1"/>
</dbReference>
<comment type="catalytic activity">
    <reaction evidence="9">
        <text>O-phospho-L-seryl-[protein] + H2O = L-seryl-[protein] + phosphate</text>
        <dbReference type="Rhea" id="RHEA:20629"/>
        <dbReference type="Rhea" id="RHEA-COMP:9863"/>
        <dbReference type="Rhea" id="RHEA-COMP:11604"/>
        <dbReference type="ChEBI" id="CHEBI:15377"/>
        <dbReference type="ChEBI" id="CHEBI:29999"/>
        <dbReference type="ChEBI" id="CHEBI:43474"/>
        <dbReference type="ChEBI" id="CHEBI:83421"/>
        <dbReference type="EC" id="3.1.3.16"/>
    </reaction>
</comment>
<feature type="domain" description="Peptidase S1" evidence="12">
    <location>
        <begin position="808"/>
        <end position="1065"/>
    </location>
</feature>
<keyword evidence="7" id="KW-1015">Disulfide bond</keyword>
<comment type="catalytic activity">
    <reaction evidence="10">
        <text>O-phospho-L-threonyl-[protein] + H2O = L-threonyl-[protein] + phosphate</text>
        <dbReference type="Rhea" id="RHEA:47004"/>
        <dbReference type="Rhea" id="RHEA-COMP:11060"/>
        <dbReference type="Rhea" id="RHEA-COMP:11605"/>
        <dbReference type="ChEBI" id="CHEBI:15377"/>
        <dbReference type="ChEBI" id="CHEBI:30013"/>
        <dbReference type="ChEBI" id="CHEBI:43474"/>
        <dbReference type="ChEBI" id="CHEBI:61977"/>
        <dbReference type="EC" id="3.1.3.16"/>
    </reaction>
</comment>
<dbReference type="Pfam" id="PF04722">
    <property type="entry name" value="Ssu72"/>
    <property type="match status" value="1"/>
</dbReference>
<sequence>MFSYTQNGLLNMLERNKQIKPRPERFQECTETFDVVICCEERVFNQAMEYMISREIKSEHICHIINIDIQDNHEEATLGAFMMCDICRQEHDQRCGVPAAYGGQPIDAYLDNKSDMLVLPWTVAIRNNLGKFKCLGSIIPDNDHSVRQKNSSALVLTAGSCFRHSLWKRWGSPRHYKVYAGLDRLRLFLNRGEKSRATAIRIMPYNAVNENIWNGVAVVTLNKPFVFNKHISPVCIAREYAVPPDNSFCFVSTYHKRRLDEEVVRMVPGSVCKFGHFPELARTGGLCSHHERADTEKSLGGPLVCMINGKAHQFGVYLSQLITKKALSFHKQALHFYGHVTTALETDPLTASNIIQLGSTGGQSVSSESPSSSASKPQQGCVQPPPPLTREYYAMTSLEQESMLTDMLYEAIPQGKNNTQLILEPSGHRPPPSAHPPCMKPPKPHNVAPPRPRPPHMTHGTQGTSPARPIVPQRPPHQPHTVYCGDTTTFGRTLQSYVVGNNAQDMFPWNVIITTRIRGSTRCIGSLVHKGNERQAVNSSDVVLTAADCFNGRKHRRLRVYAGSPRFSRLRRRGTKVKIANALLYGLPWENKRIRAGVAILKLERPLLRKDNVVPVCLAQRESVPPPYASCYVTHYDKHEHRIDEEIVMVTRNARCLAAQGSNAPQFRGICAVEEKKKHYIQLGSPMVCIVHGRAYQYGVYLNQLSLKINDKVKQNLGFYSEITIVHDVFAGRNVPTLPDRAHVHPVRDNVIGESAIAKGSSASCATLSIDGELNSLLPVTSSGEITGNEIPGTVPDVYGKLVTQACTTGGSAGHLHHDSSQLPGASGVHIFKVSGSSIEALCTGTLYVKRGEMYSDEVVTASRCVQSMSADMYRVYVGSLLPRQMTVDQLGKTLIEVGSIFATPLYAQYNELKAMGMSVLKLKHRVKVAHGVESFPLPYSSTSAASGMPCYVSGVCEHGMPVRTQYQLLTPTQCAERLGEKYLPNVMYCGVGQKEILQHPVGSPLLCQSSGTWTQFGIYDHSIHTAVRYTAGRSVKQEQSEIALFMKLEDDDVARIQTLETNYV</sequence>
<comment type="subcellular location">
    <subcellularLocation>
        <location evidence="1">Nucleus</location>
    </subcellularLocation>
</comment>
<evidence type="ECO:0000256" key="5">
    <source>
        <dbReference type="ARBA" id="ARBA00022801"/>
    </source>
</evidence>
<dbReference type="GO" id="GO:0004722">
    <property type="term" value="F:protein serine/threonine phosphatase activity"/>
    <property type="evidence" value="ECO:0007669"/>
    <property type="project" value="UniProtKB-EC"/>
</dbReference>
<evidence type="ECO:0000256" key="1">
    <source>
        <dbReference type="ARBA" id="ARBA00004123"/>
    </source>
</evidence>
<dbReference type="InterPro" id="IPR006811">
    <property type="entry name" value="RNA_pol_II_suA"/>
</dbReference>
<evidence type="ECO:0000256" key="10">
    <source>
        <dbReference type="ARBA" id="ARBA00048336"/>
    </source>
</evidence>
<gene>
    <name evidence="13" type="ORF">M514_20353</name>
</gene>
<dbReference type="GO" id="GO:0006397">
    <property type="term" value="P:mRNA processing"/>
    <property type="evidence" value="ECO:0007669"/>
    <property type="project" value="UniProtKB-KW"/>
</dbReference>
<dbReference type="GO" id="GO:0005634">
    <property type="term" value="C:nucleus"/>
    <property type="evidence" value="ECO:0007669"/>
    <property type="project" value="UniProtKB-SubCell"/>
</dbReference>
<organism evidence="13">
    <name type="scientific">Trichuris suis</name>
    <name type="common">pig whipworm</name>
    <dbReference type="NCBI Taxonomy" id="68888"/>
    <lineage>
        <taxon>Eukaryota</taxon>
        <taxon>Metazoa</taxon>
        <taxon>Ecdysozoa</taxon>
        <taxon>Nematoda</taxon>
        <taxon>Enoplea</taxon>
        <taxon>Dorylaimia</taxon>
        <taxon>Trichinellida</taxon>
        <taxon>Trichuridae</taxon>
        <taxon>Trichuris</taxon>
    </lineage>
</organism>
<dbReference type="InterPro" id="IPR001254">
    <property type="entry name" value="Trypsin_dom"/>
</dbReference>
<evidence type="ECO:0000313" key="13">
    <source>
        <dbReference type="EMBL" id="KFD67512.1"/>
    </source>
</evidence>
<dbReference type="AlphaFoldDB" id="A0A085NDG6"/>
<accession>A0A085NDG6</accession>
<feature type="region of interest" description="Disordered" evidence="11">
    <location>
        <begin position="359"/>
        <end position="387"/>
    </location>
</feature>
<dbReference type="Pfam" id="PF00089">
    <property type="entry name" value="Trypsin"/>
    <property type="match status" value="3"/>
</dbReference>
<evidence type="ECO:0000256" key="11">
    <source>
        <dbReference type="SAM" id="MobiDB-lite"/>
    </source>
</evidence>
<evidence type="ECO:0000256" key="3">
    <source>
        <dbReference type="ARBA" id="ARBA00013081"/>
    </source>
</evidence>
<dbReference type="InterPro" id="IPR009003">
    <property type="entry name" value="Peptidase_S1_PA"/>
</dbReference>
<reference evidence="13" key="1">
    <citation type="journal article" date="2014" name="Nat. Genet.">
        <title>Genome and transcriptome of the porcine whipworm Trichuris suis.</title>
        <authorList>
            <person name="Jex A.R."/>
            <person name="Nejsum P."/>
            <person name="Schwarz E.M."/>
            <person name="Hu L."/>
            <person name="Young N.D."/>
            <person name="Hall R.S."/>
            <person name="Korhonen P.K."/>
            <person name="Liao S."/>
            <person name="Thamsborg S."/>
            <person name="Xia J."/>
            <person name="Xu P."/>
            <person name="Wang S."/>
            <person name="Scheerlinck J.P."/>
            <person name="Hofmann A."/>
            <person name="Sternberg P.W."/>
            <person name="Wang J."/>
            <person name="Gasser R.B."/>
        </authorList>
    </citation>
    <scope>NUCLEOTIDE SEQUENCE [LARGE SCALE GENOMIC DNA]</scope>
    <source>
        <strain evidence="13">DCEP-RM93F</strain>
    </source>
</reference>
<dbReference type="InterPro" id="IPR043504">
    <property type="entry name" value="Peptidase_S1_PA_chymotrypsin"/>
</dbReference>
<evidence type="ECO:0000256" key="8">
    <source>
        <dbReference type="ARBA" id="ARBA00023242"/>
    </source>
</evidence>
<evidence type="ECO:0000259" key="12">
    <source>
        <dbReference type="PROSITE" id="PS50240"/>
    </source>
</evidence>
<feature type="domain" description="Peptidase S1" evidence="12">
    <location>
        <begin position="100"/>
        <end position="413"/>
    </location>
</feature>
<proteinExistence type="inferred from homology"/>
<name>A0A085NDG6_9BILA</name>
<evidence type="ECO:0000256" key="9">
    <source>
        <dbReference type="ARBA" id="ARBA00047761"/>
    </source>
</evidence>
<keyword evidence="5" id="KW-0378">Hydrolase</keyword>
<dbReference type="PANTHER" id="PTHR24250">
    <property type="entry name" value="CHYMOTRYPSIN-RELATED"/>
    <property type="match status" value="1"/>
</dbReference>
<dbReference type="Gene3D" id="3.40.50.2300">
    <property type="match status" value="1"/>
</dbReference>
<dbReference type="GO" id="GO:0006508">
    <property type="term" value="P:proteolysis"/>
    <property type="evidence" value="ECO:0007669"/>
    <property type="project" value="InterPro"/>
</dbReference>
<dbReference type="Gene3D" id="2.40.10.10">
    <property type="entry name" value="Trypsin-like serine proteases"/>
    <property type="match status" value="3"/>
</dbReference>
<comment type="similarity">
    <text evidence="2">Belongs to the SSU72 phosphatase family.</text>
</comment>
<evidence type="ECO:0000256" key="2">
    <source>
        <dbReference type="ARBA" id="ARBA00008978"/>
    </source>
</evidence>
<protein>
    <recommendedName>
        <fullName evidence="3">protein-serine/threonine phosphatase</fullName>
        <ecNumber evidence="3">3.1.3.16</ecNumber>
    </recommendedName>
</protein>
<keyword evidence="8" id="KW-0539">Nucleus</keyword>
<evidence type="ECO:0000256" key="4">
    <source>
        <dbReference type="ARBA" id="ARBA00022664"/>
    </source>
</evidence>